<sequence length="21" mass="2363">MPCCVSKAKMALNACLFYYCC</sequence>
<organism evidence="1">
    <name type="scientific">Arundo donax</name>
    <name type="common">Giant reed</name>
    <name type="synonym">Donax arundinaceus</name>
    <dbReference type="NCBI Taxonomy" id="35708"/>
    <lineage>
        <taxon>Eukaryota</taxon>
        <taxon>Viridiplantae</taxon>
        <taxon>Streptophyta</taxon>
        <taxon>Embryophyta</taxon>
        <taxon>Tracheophyta</taxon>
        <taxon>Spermatophyta</taxon>
        <taxon>Magnoliopsida</taxon>
        <taxon>Liliopsida</taxon>
        <taxon>Poales</taxon>
        <taxon>Poaceae</taxon>
        <taxon>PACMAD clade</taxon>
        <taxon>Arundinoideae</taxon>
        <taxon>Arundineae</taxon>
        <taxon>Arundo</taxon>
    </lineage>
</organism>
<accession>A0A0A8ZYJ2</accession>
<proteinExistence type="predicted"/>
<name>A0A0A8ZYJ2_ARUDO</name>
<evidence type="ECO:0000313" key="1">
    <source>
        <dbReference type="EMBL" id="JAD39857.1"/>
    </source>
</evidence>
<protein>
    <submittedName>
        <fullName evidence="1">Uncharacterized protein</fullName>
    </submittedName>
</protein>
<dbReference type="EMBL" id="GBRH01258038">
    <property type="protein sequence ID" value="JAD39857.1"/>
    <property type="molecule type" value="Transcribed_RNA"/>
</dbReference>
<reference evidence="1" key="1">
    <citation type="submission" date="2014-09" db="EMBL/GenBank/DDBJ databases">
        <authorList>
            <person name="Magalhaes I.L.F."/>
            <person name="Oliveira U."/>
            <person name="Santos F.R."/>
            <person name="Vidigal T.H.D.A."/>
            <person name="Brescovit A.D."/>
            <person name="Santos A.J."/>
        </authorList>
    </citation>
    <scope>NUCLEOTIDE SEQUENCE</scope>
    <source>
        <tissue evidence="1">Shoot tissue taken approximately 20 cm above the soil surface</tissue>
    </source>
</reference>
<reference evidence="1" key="2">
    <citation type="journal article" date="2015" name="Data Brief">
        <title>Shoot transcriptome of the giant reed, Arundo donax.</title>
        <authorList>
            <person name="Barrero R.A."/>
            <person name="Guerrero F.D."/>
            <person name="Moolhuijzen P."/>
            <person name="Goolsby J.A."/>
            <person name="Tidwell J."/>
            <person name="Bellgard S.E."/>
            <person name="Bellgard M.I."/>
        </authorList>
    </citation>
    <scope>NUCLEOTIDE SEQUENCE</scope>
    <source>
        <tissue evidence="1">Shoot tissue taken approximately 20 cm above the soil surface</tissue>
    </source>
</reference>
<dbReference type="AlphaFoldDB" id="A0A0A8ZYJ2"/>